<proteinExistence type="predicted"/>
<accession>A0A923G8U3</accession>
<name>A0A923G8U3_9PSED</name>
<protein>
    <submittedName>
        <fullName evidence="1">Uncharacterized protein</fullName>
    </submittedName>
</protein>
<gene>
    <name evidence="1" type="ORF">HU751_13875</name>
</gene>
<dbReference type="EMBL" id="JABWRJ010000016">
    <property type="protein sequence ID" value="MBC3446867.1"/>
    <property type="molecule type" value="Genomic_DNA"/>
</dbReference>
<reference evidence="1" key="1">
    <citation type="journal article" date="2020" name="Microorganisms">
        <title>Reliable Identification of Environmental Pseudomonas Isolates Using the rpoD Gene.</title>
        <authorList>
            <consortium name="The Broad Institute Genome Sequencing Platform"/>
            <person name="Girard L."/>
            <person name="Lood C."/>
            <person name="Rokni-Zadeh H."/>
            <person name="van Noort V."/>
            <person name="Lavigne R."/>
            <person name="De Mot R."/>
        </authorList>
    </citation>
    <scope>NUCLEOTIDE SEQUENCE</scope>
    <source>
        <strain evidence="1">BW13M1</strain>
    </source>
</reference>
<dbReference type="RefSeq" id="WP_186733629.1">
    <property type="nucleotide sequence ID" value="NZ_JABWRJ020000004.1"/>
</dbReference>
<organism evidence="1">
    <name type="scientific">Pseudomonas peradeniyensis</name>
    <dbReference type="NCBI Taxonomy" id="2745488"/>
    <lineage>
        <taxon>Bacteria</taxon>
        <taxon>Pseudomonadati</taxon>
        <taxon>Pseudomonadota</taxon>
        <taxon>Gammaproteobacteria</taxon>
        <taxon>Pseudomonadales</taxon>
        <taxon>Pseudomonadaceae</taxon>
        <taxon>Pseudomonas</taxon>
    </lineage>
</organism>
<evidence type="ECO:0000313" key="1">
    <source>
        <dbReference type="EMBL" id="MBC3446867.1"/>
    </source>
</evidence>
<reference evidence="1" key="2">
    <citation type="submission" date="2020-07" db="EMBL/GenBank/DDBJ databases">
        <authorList>
            <person name="Lood C."/>
            <person name="Girard L."/>
        </authorList>
    </citation>
    <scope>NUCLEOTIDE SEQUENCE</scope>
    <source>
        <strain evidence="1">BW13M1</strain>
    </source>
</reference>
<sequence length="64" mass="7173">MSTDDVLMRNLRTSCAEEQKAVQLVEDLENRLKTAKAWLTAKRAEVHFGLEALREAAMGGVKIE</sequence>
<dbReference type="AlphaFoldDB" id="A0A923G8U3"/>
<comment type="caution">
    <text evidence="1">The sequence shown here is derived from an EMBL/GenBank/DDBJ whole genome shotgun (WGS) entry which is preliminary data.</text>
</comment>